<evidence type="ECO:0000256" key="1">
    <source>
        <dbReference type="SAM" id="Phobius"/>
    </source>
</evidence>
<dbReference type="KEGG" id="rhoz:GXP67_26120"/>
<proteinExistence type="predicted"/>
<dbReference type="PANTHER" id="PTHR35337">
    <property type="entry name" value="SLR1478 PROTEIN"/>
    <property type="match status" value="1"/>
</dbReference>
<feature type="transmembrane region" description="Helical" evidence="1">
    <location>
        <begin position="294"/>
        <end position="313"/>
    </location>
</feature>
<dbReference type="RefSeq" id="WP_162445859.1">
    <property type="nucleotide sequence ID" value="NZ_CP048222.1"/>
</dbReference>
<feature type="transmembrane region" description="Helical" evidence="1">
    <location>
        <begin position="264"/>
        <end position="282"/>
    </location>
</feature>
<dbReference type="AlphaFoldDB" id="A0A6C0GPA1"/>
<dbReference type="InterPro" id="IPR002798">
    <property type="entry name" value="SpoIIM-like"/>
</dbReference>
<feature type="transmembrane region" description="Helical" evidence="1">
    <location>
        <begin position="202"/>
        <end position="219"/>
    </location>
</feature>
<dbReference type="Pfam" id="PF01944">
    <property type="entry name" value="SpoIIM"/>
    <property type="match status" value="1"/>
</dbReference>
<protein>
    <submittedName>
        <fullName evidence="2">Stage II sporulation protein M</fullName>
    </submittedName>
</protein>
<dbReference type="Proteomes" id="UP000480178">
    <property type="component" value="Chromosome"/>
</dbReference>
<reference evidence="2 3" key="1">
    <citation type="submission" date="2020-01" db="EMBL/GenBank/DDBJ databases">
        <authorList>
            <person name="Kim M.K."/>
        </authorList>
    </citation>
    <scope>NUCLEOTIDE SEQUENCE [LARGE SCALE GENOMIC DNA]</scope>
    <source>
        <strain evidence="2 3">172606-1</strain>
    </source>
</reference>
<feature type="transmembrane region" description="Helical" evidence="1">
    <location>
        <begin position="100"/>
        <end position="119"/>
    </location>
</feature>
<evidence type="ECO:0000313" key="2">
    <source>
        <dbReference type="EMBL" id="QHT69876.1"/>
    </source>
</evidence>
<keyword evidence="3" id="KW-1185">Reference proteome</keyword>
<sequence length="325" mass="36825">MREALFIKNNTPRWQRFESLLSQKNANNPDLLADLFIQLTDDLSFARTNYPESQTTVYLNNLTAKVHQSIYRNKKEEKGRFVRFWKYELPQLFYSAHKQLLYSFLIFAASVLIGAVSTANDMNYVRLAIPNGDAYVNMTLENIKKGDPMAVYKSMDQGDMFFQITLNNIFVSFKTFAYGLFISVGTVFSLFSNGVMLGSFQYFFYQKGLLLTSVLTIWIHGTLEISAIVIAGCAGMVMGNSLLFPGTYSRIESLKMGAKKGLKICVGLVPIFIVAGFLEGFVTRHTEWPSVVKLAIILVSASFIVYYFIIYPIRLNKHAAIVKQN</sequence>
<keyword evidence="1" id="KW-0812">Transmembrane</keyword>
<accession>A0A6C0GPA1</accession>
<organism evidence="2 3">
    <name type="scientific">Rhodocytophaga rosea</name>
    <dbReference type="NCBI Taxonomy" id="2704465"/>
    <lineage>
        <taxon>Bacteria</taxon>
        <taxon>Pseudomonadati</taxon>
        <taxon>Bacteroidota</taxon>
        <taxon>Cytophagia</taxon>
        <taxon>Cytophagales</taxon>
        <taxon>Rhodocytophagaceae</taxon>
        <taxon>Rhodocytophaga</taxon>
    </lineage>
</organism>
<keyword evidence="1" id="KW-1133">Transmembrane helix</keyword>
<dbReference type="EMBL" id="CP048222">
    <property type="protein sequence ID" value="QHT69876.1"/>
    <property type="molecule type" value="Genomic_DNA"/>
</dbReference>
<feature type="transmembrane region" description="Helical" evidence="1">
    <location>
        <begin position="225"/>
        <end position="244"/>
    </location>
</feature>
<feature type="transmembrane region" description="Helical" evidence="1">
    <location>
        <begin position="176"/>
        <end position="195"/>
    </location>
</feature>
<evidence type="ECO:0000313" key="3">
    <source>
        <dbReference type="Proteomes" id="UP000480178"/>
    </source>
</evidence>
<dbReference type="PANTHER" id="PTHR35337:SF1">
    <property type="entry name" value="SLR1478 PROTEIN"/>
    <property type="match status" value="1"/>
</dbReference>
<name>A0A6C0GPA1_9BACT</name>
<keyword evidence="1" id="KW-0472">Membrane</keyword>
<gene>
    <name evidence="2" type="ORF">GXP67_26120</name>
</gene>